<evidence type="ECO:0000259" key="1">
    <source>
        <dbReference type="Pfam" id="PF26374"/>
    </source>
</evidence>
<dbReference type="Gene3D" id="1.50.10.100">
    <property type="entry name" value="Chondroitin AC/alginate lyase"/>
    <property type="match status" value="1"/>
</dbReference>
<evidence type="ECO:0000313" key="2">
    <source>
        <dbReference type="EMBL" id="SHJ77077.1"/>
    </source>
</evidence>
<gene>
    <name evidence="2" type="ORF">SAMN04488028_1011172</name>
</gene>
<dbReference type="AlphaFoldDB" id="A0A1M6M0R4"/>
<dbReference type="Gene3D" id="2.70.98.70">
    <property type="match status" value="1"/>
</dbReference>
<dbReference type="RefSeq" id="WP_084190371.1">
    <property type="nucleotide sequence ID" value="NZ_FRAA01000001.1"/>
</dbReference>
<accession>A0A1M6M0R4</accession>
<sequence length="896" mass="101372">MKENMTWSSWFKPMLWTLVLLFHLPILAQTTSTSQHPALYVSTEDRGVIQQKIESEDWAKASWDKLLQEVEPYANRHQTDPDWIVSRLAMYWQDGERYTQCYIKNQDWDYGEGNAPVPTVRLPGMRRWNDYYNVPLEERTPYNATGDMWGVSRSSGDTTRILVPYKESGHMIRQNNMEILKLAEKSAFAYYLTQDEKYAKFSSDILWAWLLGTYYMEPPLDPEESSNGPGGYAPGGILGYYDYEVIHDDRQEPAAFTYDFVRDYMSAHPHEHLQTLDMTITDLAGVVFKRFIEIGLVRGGDKGNWNVNRYRHIIPSMLVLESDDYYADGKGKEHYIPYYTEISTEYHAALPKILQNYDPDTGLWPESPGYASGMIGAILQMAMPLYKAGVNTVGDNPIIQKAAMANIGWLDPRGNLVVFGDMRGGPLGFDVFERLLTYYSWVGSDEYVSKVETVINKGIEMGQYDRADGEWRSIVLNQPIQSNQTTLPYHGAAFSRFHRHMILRNGNDEDNGMMFTLYGGKKGGHLSPNGLAWQFYHQGWAMAPDASAYESYWSKDAGYHRNIVGSNTIIQGYQKGDITVNAMSPVVPEGQFYNDDVISKYCSFADVSADEKRRVIAMIRTSPTSGYYVDIFRSDLEDNDYLHHNLGDKLTLQSVSGEPLVLTDAEIANPPHKAYSFFEEVKAVAHEGDFQATWTIDQVSPSISTTMWMTGETGRTLYQMDAPPTTLRPDVTPGQVNKAPQNTPTLLVQQYGSNGAAHPFVAVFDSYAGDQSSVKQVETKAASATFVQLEVTSATSEQTIYQATDDQVHEGGKKQQFQGRLGVVSQKDGELEYLFLGQGKQLQFGKYALEAVSEPATVELRWQDGRWYYSADQSVRIKLKKGKTKEYPAGYDLLID</sequence>
<dbReference type="Pfam" id="PF26374">
    <property type="entry name" value="Ulvan_lyaseC"/>
    <property type="match status" value="1"/>
</dbReference>
<dbReference type="InterPro" id="IPR008929">
    <property type="entry name" value="Chondroitin_lyas"/>
</dbReference>
<organism evidence="2 3">
    <name type="scientific">Reichenbachiella agariperforans</name>
    <dbReference type="NCBI Taxonomy" id="156994"/>
    <lineage>
        <taxon>Bacteria</taxon>
        <taxon>Pseudomonadati</taxon>
        <taxon>Bacteroidota</taxon>
        <taxon>Cytophagia</taxon>
        <taxon>Cytophagales</taxon>
        <taxon>Reichenbachiellaceae</taxon>
        <taxon>Reichenbachiella</taxon>
    </lineage>
</organism>
<dbReference type="InterPro" id="IPR058848">
    <property type="entry name" value="Ulvan_lyase_C"/>
</dbReference>
<dbReference type="STRING" id="156994.SAMN04488028_1011172"/>
<protein>
    <recommendedName>
        <fullName evidence="1">Endo-acting ulvan lyase C-terminal domain-containing protein</fullName>
    </recommendedName>
</protein>
<name>A0A1M6M0R4_REIAG</name>
<proteinExistence type="predicted"/>
<dbReference type="SUPFAM" id="SSF48230">
    <property type="entry name" value="Chondroitin AC/alginate lyase"/>
    <property type="match status" value="1"/>
</dbReference>
<feature type="domain" description="Endo-acting ulvan lyase C-terminal" evidence="1">
    <location>
        <begin position="774"/>
        <end position="858"/>
    </location>
</feature>
<reference evidence="3" key="1">
    <citation type="submission" date="2016-11" db="EMBL/GenBank/DDBJ databases">
        <authorList>
            <person name="Varghese N."/>
            <person name="Submissions S."/>
        </authorList>
    </citation>
    <scope>NUCLEOTIDE SEQUENCE [LARGE SCALE GENOMIC DNA]</scope>
    <source>
        <strain evidence="3">DSM 26134</strain>
    </source>
</reference>
<keyword evidence="3" id="KW-1185">Reference proteome</keyword>
<evidence type="ECO:0000313" key="3">
    <source>
        <dbReference type="Proteomes" id="UP000184474"/>
    </source>
</evidence>
<dbReference type="Proteomes" id="UP000184474">
    <property type="component" value="Unassembled WGS sequence"/>
</dbReference>
<dbReference type="EMBL" id="FRAA01000001">
    <property type="protein sequence ID" value="SHJ77077.1"/>
    <property type="molecule type" value="Genomic_DNA"/>
</dbReference>